<dbReference type="AlphaFoldDB" id="J0CYW1"/>
<evidence type="ECO:0008006" key="5">
    <source>
        <dbReference type="Google" id="ProtNLM"/>
    </source>
</evidence>
<protein>
    <recommendedName>
        <fullName evidence="5">G-protein coupled receptors family 1 profile domain-containing protein</fullName>
    </recommendedName>
</protein>
<keyword evidence="2" id="KW-0472">Membrane</keyword>
<organism evidence="3 4">
    <name type="scientific">Auricularia subglabra (strain TFB-10046 / SS5)</name>
    <name type="common">White-rot fungus</name>
    <name type="synonym">Auricularia delicata (strain TFB10046)</name>
    <dbReference type="NCBI Taxonomy" id="717982"/>
    <lineage>
        <taxon>Eukaryota</taxon>
        <taxon>Fungi</taxon>
        <taxon>Dikarya</taxon>
        <taxon>Basidiomycota</taxon>
        <taxon>Agaricomycotina</taxon>
        <taxon>Agaricomycetes</taxon>
        <taxon>Auriculariales</taxon>
        <taxon>Auriculariaceae</taxon>
        <taxon>Auricularia</taxon>
    </lineage>
</organism>
<keyword evidence="2" id="KW-1133">Transmembrane helix</keyword>
<gene>
    <name evidence="3" type="ORF">AURDEDRAFT_174472</name>
</gene>
<keyword evidence="2" id="KW-0812">Transmembrane</keyword>
<dbReference type="OrthoDB" id="3046318at2759"/>
<name>J0CYW1_AURST</name>
<feature type="transmembrane region" description="Helical" evidence="2">
    <location>
        <begin position="213"/>
        <end position="237"/>
    </location>
</feature>
<feature type="transmembrane region" description="Helical" evidence="2">
    <location>
        <begin position="171"/>
        <end position="193"/>
    </location>
</feature>
<dbReference type="OMA" id="STCICFA"/>
<dbReference type="EMBL" id="JH687860">
    <property type="protein sequence ID" value="EJD36513.1"/>
    <property type="molecule type" value="Genomic_DNA"/>
</dbReference>
<keyword evidence="4" id="KW-1185">Reference proteome</keyword>
<reference evidence="4" key="1">
    <citation type="journal article" date="2012" name="Science">
        <title>The Paleozoic origin of enzymatic lignin decomposition reconstructed from 31 fungal genomes.</title>
        <authorList>
            <person name="Floudas D."/>
            <person name="Binder M."/>
            <person name="Riley R."/>
            <person name="Barry K."/>
            <person name="Blanchette R.A."/>
            <person name="Henrissat B."/>
            <person name="Martinez A.T."/>
            <person name="Otillar R."/>
            <person name="Spatafora J.W."/>
            <person name="Yadav J.S."/>
            <person name="Aerts A."/>
            <person name="Benoit I."/>
            <person name="Boyd A."/>
            <person name="Carlson A."/>
            <person name="Copeland A."/>
            <person name="Coutinho P.M."/>
            <person name="de Vries R.P."/>
            <person name="Ferreira P."/>
            <person name="Findley K."/>
            <person name="Foster B."/>
            <person name="Gaskell J."/>
            <person name="Glotzer D."/>
            <person name="Gorecki P."/>
            <person name="Heitman J."/>
            <person name="Hesse C."/>
            <person name="Hori C."/>
            <person name="Igarashi K."/>
            <person name="Jurgens J.A."/>
            <person name="Kallen N."/>
            <person name="Kersten P."/>
            <person name="Kohler A."/>
            <person name="Kuees U."/>
            <person name="Kumar T.K.A."/>
            <person name="Kuo A."/>
            <person name="LaButti K."/>
            <person name="Larrondo L.F."/>
            <person name="Lindquist E."/>
            <person name="Ling A."/>
            <person name="Lombard V."/>
            <person name="Lucas S."/>
            <person name="Lundell T."/>
            <person name="Martin R."/>
            <person name="McLaughlin D.J."/>
            <person name="Morgenstern I."/>
            <person name="Morin E."/>
            <person name="Murat C."/>
            <person name="Nagy L.G."/>
            <person name="Nolan M."/>
            <person name="Ohm R.A."/>
            <person name="Patyshakuliyeva A."/>
            <person name="Rokas A."/>
            <person name="Ruiz-Duenas F.J."/>
            <person name="Sabat G."/>
            <person name="Salamov A."/>
            <person name="Samejima M."/>
            <person name="Schmutz J."/>
            <person name="Slot J.C."/>
            <person name="St John F."/>
            <person name="Stenlid J."/>
            <person name="Sun H."/>
            <person name="Sun S."/>
            <person name="Syed K."/>
            <person name="Tsang A."/>
            <person name="Wiebenga A."/>
            <person name="Young D."/>
            <person name="Pisabarro A."/>
            <person name="Eastwood D.C."/>
            <person name="Martin F."/>
            <person name="Cullen D."/>
            <person name="Grigoriev I.V."/>
            <person name="Hibbett D.S."/>
        </authorList>
    </citation>
    <scope>NUCLEOTIDE SEQUENCE [LARGE SCALE GENOMIC DNA]</scope>
    <source>
        <strain evidence="4">TFB10046</strain>
    </source>
</reference>
<evidence type="ECO:0000256" key="2">
    <source>
        <dbReference type="SAM" id="Phobius"/>
    </source>
</evidence>
<dbReference type="InParanoid" id="J0CYW1"/>
<accession>J0CYW1</accession>
<feature type="transmembrane region" description="Helical" evidence="2">
    <location>
        <begin position="249"/>
        <end position="269"/>
    </location>
</feature>
<feature type="transmembrane region" description="Helical" evidence="2">
    <location>
        <begin position="80"/>
        <end position="101"/>
    </location>
</feature>
<feature type="region of interest" description="Disordered" evidence="1">
    <location>
        <begin position="344"/>
        <end position="371"/>
    </location>
</feature>
<dbReference type="Proteomes" id="UP000006514">
    <property type="component" value="Unassembled WGS sequence"/>
</dbReference>
<dbReference type="KEGG" id="adl:AURDEDRAFT_174472"/>
<evidence type="ECO:0000313" key="3">
    <source>
        <dbReference type="EMBL" id="EJD36513.1"/>
    </source>
</evidence>
<evidence type="ECO:0000313" key="4">
    <source>
        <dbReference type="Proteomes" id="UP000006514"/>
    </source>
</evidence>
<feature type="transmembrane region" description="Helical" evidence="2">
    <location>
        <begin position="6"/>
        <end position="31"/>
    </location>
</feature>
<sequence length="371" mass="39892">MLDAASIAFFVLTISGGQVLLPVVLATCILSRRVHRHALFLELLACFVVYSLATCVVLYAGRQGDPDVEGHPLCLAQAALVNGSLIMTSIAAFCLILHLRLTMPLSSKQLRDGLGPLGQRLLSCAAPLAFLVYEFTLLGIELSHPGTLQAEQRDLICGFRSTGGTYLADRISPIIIGVFLLASLAMSSFMFTLTFSARKGLSSRSTSAPWMRVVLRFTIFAAYAGVTAIACMCRLALPDTPALHTVVSLYVATLPLAAFFVFGTLPDVLEVWHLRKRQHETQTDTVAMSRGSVLTGDPMSPRHIVADAYGSKWWTADPAASPGTGGQRTSMSVGWEVPEIAPPARHPYAAYPPGLGPADSESDIKNDYGRP</sequence>
<feature type="compositionally biased region" description="Low complexity" evidence="1">
    <location>
        <begin position="346"/>
        <end position="358"/>
    </location>
</feature>
<proteinExistence type="predicted"/>
<feature type="transmembrane region" description="Helical" evidence="2">
    <location>
        <begin position="38"/>
        <end position="60"/>
    </location>
</feature>
<feature type="compositionally biased region" description="Basic and acidic residues" evidence="1">
    <location>
        <begin position="362"/>
        <end position="371"/>
    </location>
</feature>
<evidence type="ECO:0000256" key="1">
    <source>
        <dbReference type="SAM" id="MobiDB-lite"/>
    </source>
</evidence>
<feature type="transmembrane region" description="Helical" evidence="2">
    <location>
        <begin position="121"/>
        <end position="140"/>
    </location>
</feature>